<reference evidence="6" key="1">
    <citation type="submission" date="2022-07" db="EMBL/GenBank/DDBJ databases">
        <title>Phylogenomic reconstructions and comparative analyses of Kickxellomycotina fungi.</title>
        <authorList>
            <person name="Reynolds N.K."/>
            <person name="Stajich J.E."/>
            <person name="Barry K."/>
            <person name="Grigoriev I.V."/>
            <person name="Crous P."/>
            <person name="Smith M.E."/>
        </authorList>
    </citation>
    <scope>NUCLEOTIDE SEQUENCE</scope>
    <source>
        <strain evidence="6">BCRC 34489</strain>
    </source>
</reference>
<feature type="region of interest" description="Disordered" evidence="4">
    <location>
        <begin position="1"/>
        <end position="27"/>
    </location>
</feature>
<feature type="compositionally biased region" description="Polar residues" evidence="4">
    <location>
        <begin position="361"/>
        <end position="371"/>
    </location>
</feature>
<protein>
    <submittedName>
        <fullName evidence="6">High mobility group</fullName>
    </submittedName>
</protein>
<dbReference type="Proteomes" id="UP001140172">
    <property type="component" value="Unassembled WGS sequence"/>
</dbReference>
<feature type="compositionally biased region" description="Polar residues" evidence="4">
    <location>
        <begin position="105"/>
        <end position="114"/>
    </location>
</feature>
<feature type="region of interest" description="Disordered" evidence="4">
    <location>
        <begin position="352"/>
        <end position="371"/>
    </location>
</feature>
<feature type="domain" description="HMG box" evidence="5">
    <location>
        <begin position="191"/>
        <end position="259"/>
    </location>
</feature>
<feature type="domain" description="HMG box" evidence="5">
    <location>
        <begin position="531"/>
        <end position="599"/>
    </location>
</feature>
<feature type="region of interest" description="Disordered" evidence="4">
    <location>
        <begin position="48"/>
        <end position="118"/>
    </location>
</feature>
<dbReference type="OrthoDB" id="1919336at2759"/>
<feature type="DNA-binding region" description="HMG box" evidence="2">
    <location>
        <begin position="531"/>
        <end position="599"/>
    </location>
</feature>
<dbReference type="Pfam" id="PF00505">
    <property type="entry name" value="HMG_box"/>
    <property type="match status" value="2"/>
</dbReference>
<dbReference type="PROSITE" id="PS50118">
    <property type="entry name" value="HMG_BOX_2"/>
    <property type="match status" value="2"/>
</dbReference>
<dbReference type="InterPro" id="IPR050342">
    <property type="entry name" value="HMGB"/>
</dbReference>
<organism evidence="6 7">
    <name type="scientific">Coemansia interrupta</name>
    <dbReference type="NCBI Taxonomy" id="1126814"/>
    <lineage>
        <taxon>Eukaryota</taxon>
        <taxon>Fungi</taxon>
        <taxon>Fungi incertae sedis</taxon>
        <taxon>Zoopagomycota</taxon>
        <taxon>Kickxellomycotina</taxon>
        <taxon>Kickxellomycetes</taxon>
        <taxon>Kickxellales</taxon>
        <taxon>Kickxellaceae</taxon>
        <taxon>Coemansia</taxon>
    </lineage>
</organism>
<proteinExistence type="predicted"/>
<sequence>MSAFNSSTADIGSSVQQATVLPPPTHAGNTSVVGSNYPLVFDPTGMQGSSSFANPISSGKQGDTTGTSSGSVIDDPVNSSVPHSIEYSSLSSTTLQLPSHVPGTVRSNGPSFMNGSLSSHLGSLPSNMHMPSVQGNHAHMRPYMMFGIPGLPEQRVLYDDQIQIPPPPAMGNQGGGNWLRIRQPIDYVAPLKKPMNSFLLYSAERRVQLRQTHPDLNTTQQSTILAREWAALQEDEKEKYRAEAKQLRDDYNARRAELSLKLQQQLNQQHLNIGLAQGPPPPSHPPALDLLDVNLCSNIQDGHMHRVGQFGNSGGFQPHFAGTSGFHMPQSVPFNPTTPGNIRWKEFSLTSADQDYHRPTSPRTQYQQSNILRPTSNVSQYIHHDSQQRQNDTQSYSANLVHQGFLDTAHNIFNNPFDSILKASELDTEKTPQDTDKTAILGSFADFGALGSANNGMNLGNFGQLPVKPTTPGRQNTASVLDSGTHSYSKNQTSESPGDVRDNTASSKRGARLSSPAKRTRKKSRKDPDAPKHPMSAFLYYLTSERPRLAEHLGDMSIGQQTKIIAKQWKTLTENDRAPWEKLAKHDKDRYARERREYHGETRHADTPATAI</sequence>
<evidence type="ECO:0000256" key="3">
    <source>
        <dbReference type="SAM" id="Coils"/>
    </source>
</evidence>
<dbReference type="SMART" id="SM00398">
    <property type="entry name" value="HMG"/>
    <property type="match status" value="2"/>
</dbReference>
<keyword evidence="1 2" id="KW-0238">DNA-binding</keyword>
<feature type="compositionally biased region" description="Polar residues" evidence="4">
    <location>
        <begin position="48"/>
        <end position="82"/>
    </location>
</feature>
<gene>
    <name evidence="6" type="primary">HMGB2</name>
    <name evidence="6" type="ORF">GGI15_004362</name>
</gene>
<dbReference type="CDD" id="cd00084">
    <property type="entry name" value="HMG-box_SF"/>
    <property type="match status" value="1"/>
</dbReference>
<dbReference type="InterPro" id="IPR009071">
    <property type="entry name" value="HMG_box_dom"/>
</dbReference>
<dbReference type="PANTHER" id="PTHR48112:SF22">
    <property type="entry name" value="MITOCHONDRIAL TRANSCRIPTION FACTOR A, ISOFORM B"/>
    <property type="match status" value="1"/>
</dbReference>
<keyword evidence="3" id="KW-0175">Coiled coil</keyword>
<feature type="compositionally biased region" description="Polar residues" evidence="4">
    <location>
        <begin position="472"/>
        <end position="496"/>
    </location>
</feature>
<evidence type="ECO:0000313" key="6">
    <source>
        <dbReference type="EMBL" id="KAJ2777893.1"/>
    </source>
</evidence>
<feature type="compositionally biased region" description="Polar residues" evidence="4">
    <location>
        <begin position="1"/>
        <end position="19"/>
    </location>
</feature>
<dbReference type="Gene3D" id="1.10.30.10">
    <property type="entry name" value="High mobility group box domain"/>
    <property type="match status" value="2"/>
</dbReference>
<feature type="DNA-binding region" description="HMG box" evidence="2">
    <location>
        <begin position="191"/>
        <end position="259"/>
    </location>
</feature>
<dbReference type="PANTHER" id="PTHR48112">
    <property type="entry name" value="HIGH MOBILITY GROUP PROTEIN DSP1"/>
    <property type="match status" value="1"/>
</dbReference>
<dbReference type="InterPro" id="IPR036910">
    <property type="entry name" value="HMG_box_dom_sf"/>
</dbReference>
<dbReference type="GO" id="GO:0005634">
    <property type="term" value="C:nucleus"/>
    <property type="evidence" value="ECO:0007669"/>
    <property type="project" value="UniProtKB-UniRule"/>
</dbReference>
<dbReference type="SUPFAM" id="SSF47095">
    <property type="entry name" value="HMG-box"/>
    <property type="match status" value="2"/>
</dbReference>
<evidence type="ECO:0000256" key="1">
    <source>
        <dbReference type="ARBA" id="ARBA00023125"/>
    </source>
</evidence>
<keyword evidence="7" id="KW-1185">Reference proteome</keyword>
<name>A0A9W8H4T3_9FUNG</name>
<evidence type="ECO:0000256" key="4">
    <source>
        <dbReference type="SAM" id="MobiDB-lite"/>
    </source>
</evidence>
<evidence type="ECO:0000313" key="7">
    <source>
        <dbReference type="Proteomes" id="UP001140172"/>
    </source>
</evidence>
<accession>A0A9W8H4T3</accession>
<dbReference type="AlphaFoldDB" id="A0A9W8H4T3"/>
<feature type="region of interest" description="Disordered" evidence="4">
    <location>
        <begin position="463"/>
        <end position="534"/>
    </location>
</feature>
<evidence type="ECO:0000259" key="5">
    <source>
        <dbReference type="PROSITE" id="PS50118"/>
    </source>
</evidence>
<keyword evidence="2" id="KW-0539">Nucleus</keyword>
<evidence type="ECO:0000256" key="2">
    <source>
        <dbReference type="PROSITE-ProRule" id="PRU00267"/>
    </source>
</evidence>
<dbReference type="GO" id="GO:0003677">
    <property type="term" value="F:DNA binding"/>
    <property type="evidence" value="ECO:0007669"/>
    <property type="project" value="UniProtKB-UniRule"/>
</dbReference>
<comment type="caution">
    <text evidence="6">The sequence shown here is derived from an EMBL/GenBank/DDBJ whole genome shotgun (WGS) entry which is preliminary data.</text>
</comment>
<feature type="coiled-coil region" evidence="3">
    <location>
        <begin position="230"/>
        <end position="268"/>
    </location>
</feature>
<dbReference type="EMBL" id="JANBUM010000383">
    <property type="protein sequence ID" value="KAJ2777893.1"/>
    <property type="molecule type" value="Genomic_DNA"/>
</dbReference>